<keyword evidence="2" id="KW-1185">Reference proteome</keyword>
<reference evidence="1 2" key="1">
    <citation type="submission" date="2015-11" db="EMBL/GenBank/DDBJ databases">
        <title>Bacillus caseinolyticus sp nov.</title>
        <authorList>
            <person name="Dastager S.G."/>
            <person name="Mawlankar R."/>
        </authorList>
    </citation>
    <scope>NUCLEOTIDE SEQUENCE [LARGE SCALE GENOMIC DNA]</scope>
    <source>
        <strain evidence="1 2">SGD-V-76</strain>
    </source>
</reference>
<organism evidence="1 2">
    <name type="scientific">Priestia veravalensis</name>
    <dbReference type="NCBI Taxonomy" id="1414648"/>
    <lineage>
        <taxon>Bacteria</taxon>
        <taxon>Bacillati</taxon>
        <taxon>Bacillota</taxon>
        <taxon>Bacilli</taxon>
        <taxon>Bacillales</taxon>
        <taxon>Bacillaceae</taxon>
        <taxon>Priestia</taxon>
    </lineage>
</organism>
<evidence type="ECO:0000313" key="2">
    <source>
        <dbReference type="Proteomes" id="UP000053681"/>
    </source>
</evidence>
<dbReference type="EMBL" id="LNQP01000039">
    <property type="protein sequence ID" value="KSU87652.1"/>
    <property type="molecule type" value="Genomic_DNA"/>
</dbReference>
<sequence>MNKYLAFIFKVIVLDRCSSRLLIYELEENVSNVEVNGTEYAKWRAFLKFLQESNFIKRLPYPKAP</sequence>
<name>A0A0V8JKQ3_9BACI</name>
<proteinExistence type="predicted"/>
<dbReference type="AlphaFoldDB" id="A0A0V8JKQ3"/>
<evidence type="ECO:0000313" key="1">
    <source>
        <dbReference type="EMBL" id="KSU87652.1"/>
    </source>
</evidence>
<comment type="caution">
    <text evidence="1">The sequence shown here is derived from an EMBL/GenBank/DDBJ whole genome shotgun (WGS) entry which is preliminary data.</text>
</comment>
<dbReference type="Proteomes" id="UP000053681">
    <property type="component" value="Unassembled WGS sequence"/>
</dbReference>
<gene>
    <name evidence="1" type="ORF">AS180_12115</name>
</gene>
<protein>
    <submittedName>
        <fullName evidence="1">Uncharacterized protein</fullName>
    </submittedName>
</protein>
<accession>A0A0V8JKQ3</accession>